<sequence>MIRFFKYRVLYSTTRELLIPRYEKASILCLNRKAILKMHGYQFRLVCLVGKKILAYALNEVSASNNY</sequence>
<dbReference type="EMBL" id="MDVB01000053">
    <property type="protein sequence ID" value="PIT16626.1"/>
    <property type="molecule type" value="Genomic_DNA"/>
</dbReference>
<reference evidence="1 2" key="1">
    <citation type="journal article" date="2017" name="MBio">
        <title>Type VI secretion-mediated competition in the bee gut microbiome.</title>
        <authorList>
            <person name="Steele M.I."/>
            <person name="Kwong W.K."/>
            <person name="Powell J.E."/>
            <person name="Whiteley M."/>
            <person name="Moran N.A."/>
        </authorList>
    </citation>
    <scope>NUCLEOTIDE SEQUENCE [LARGE SCALE GENOMIC DNA]</scope>
    <source>
        <strain evidence="1 2">App2-2</strain>
    </source>
</reference>
<protein>
    <submittedName>
        <fullName evidence="1">Uncharacterized protein</fullName>
    </submittedName>
</protein>
<proteinExistence type="predicted"/>
<evidence type="ECO:0000313" key="2">
    <source>
        <dbReference type="Proteomes" id="UP000231293"/>
    </source>
</evidence>
<gene>
    <name evidence="1" type="ORF">BGI32_04205</name>
</gene>
<dbReference type="Proteomes" id="UP000231293">
    <property type="component" value="Unassembled WGS sequence"/>
</dbReference>
<name>A0A2N9WUW3_9NEIS</name>
<dbReference type="AlphaFoldDB" id="A0A2N9WUW3"/>
<evidence type="ECO:0000313" key="1">
    <source>
        <dbReference type="EMBL" id="PIT16626.1"/>
    </source>
</evidence>
<accession>A0A2N9WUW3</accession>
<organism evidence="1 2">
    <name type="scientific">Snodgrassella alvi</name>
    <dbReference type="NCBI Taxonomy" id="1196083"/>
    <lineage>
        <taxon>Bacteria</taxon>
        <taxon>Pseudomonadati</taxon>
        <taxon>Pseudomonadota</taxon>
        <taxon>Betaproteobacteria</taxon>
        <taxon>Neisseriales</taxon>
        <taxon>Neisseriaceae</taxon>
        <taxon>Snodgrassella</taxon>
    </lineage>
</organism>
<comment type="caution">
    <text evidence="1">The sequence shown here is derived from an EMBL/GenBank/DDBJ whole genome shotgun (WGS) entry which is preliminary data.</text>
</comment>